<accession>A0AAD7HFE1</accession>
<organism evidence="1 2">
    <name type="scientific">Mycena metata</name>
    <dbReference type="NCBI Taxonomy" id="1033252"/>
    <lineage>
        <taxon>Eukaryota</taxon>
        <taxon>Fungi</taxon>
        <taxon>Dikarya</taxon>
        <taxon>Basidiomycota</taxon>
        <taxon>Agaricomycotina</taxon>
        <taxon>Agaricomycetes</taxon>
        <taxon>Agaricomycetidae</taxon>
        <taxon>Agaricales</taxon>
        <taxon>Marasmiineae</taxon>
        <taxon>Mycenaceae</taxon>
        <taxon>Mycena</taxon>
    </lineage>
</organism>
<protein>
    <submittedName>
        <fullName evidence="1">Uncharacterized protein</fullName>
    </submittedName>
</protein>
<reference evidence="1" key="1">
    <citation type="submission" date="2023-03" db="EMBL/GenBank/DDBJ databases">
        <title>Massive genome expansion in bonnet fungi (Mycena s.s.) driven by repeated elements and novel gene families across ecological guilds.</title>
        <authorList>
            <consortium name="Lawrence Berkeley National Laboratory"/>
            <person name="Harder C.B."/>
            <person name="Miyauchi S."/>
            <person name="Viragh M."/>
            <person name="Kuo A."/>
            <person name="Thoen E."/>
            <person name="Andreopoulos B."/>
            <person name="Lu D."/>
            <person name="Skrede I."/>
            <person name="Drula E."/>
            <person name="Henrissat B."/>
            <person name="Morin E."/>
            <person name="Kohler A."/>
            <person name="Barry K."/>
            <person name="LaButti K."/>
            <person name="Morin E."/>
            <person name="Salamov A."/>
            <person name="Lipzen A."/>
            <person name="Mereny Z."/>
            <person name="Hegedus B."/>
            <person name="Baldrian P."/>
            <person name="Stursova M."/>
            <person name="Weitz H."/>
            <person name="Taylor A."/>
            <person name="Grigoriev I.V."/>
            <person name="Nagy L.G."/>
            <person name="Martin F."/>
            <person name="Kauserud H."/>
        </authorList>
    </citation>
    <scope>NUCLEOTIDE SEQUENCE</scope>
    <source>
        <strain evidence="1">CBHHK182m</strain>
    </source>
</reference>
<evidence type="ECO:0000313" key="1">
    <source>
        <dbReference type="EMBL" id="KAJ7719494.1"/>
    </source>
</evidence>
<name>A0AAD7HFE1_9AGAR</name>
<dbReference type="EMBL" id="JARKIB010000251">
    <property type="protein sequence ID" value="KAJ7719494.1"/>
    <property type="molecule type" value="Genomic_DNA"/>
</dbReference>
<feature type="non-terminal residue" evidence="1">
    <location>
        <position position="78"/>
    </location>
</feature>
<sequence>MTIFTGGVLSLSWIVNASDPPLFDLTLVGEADGPILFPGIRSANSPLELLVNYTAKIFLPGGGKSGRRHSAENSTFEV</sequence>
<dbReference type="AlphaFoldDB" id="A0AAD7HFE1"/>
<gene>
    <name evidence="1" type="ORF">B0H16DRAFT_1606464</name>
</gene>
<proteinExistence type="predicted"/>
<evidence type="ECO:0000313" key="2">
    <source>
        <dbReference type="Proteomes" id="UP001215598"/>
    </source>
</evidence>
<comment type="caution">
    <text evidence="1">The sequence shown here is derived from an EMBL/GenBank/DDBJ whole genome shotgun (WGS) entry which is preliminary data.</text>
</comment>
<keyword evidence="2" id="KW-1185">Reference proteome</keyword>
<dbReference type="Proteomes" id="UP001215598">
    <property type="component" value="Unassembled WGS sequence"/>
</dbReference>